<feature type="transmembrane region" description="Helical" evidence="5">
    <location>
        <begin position="44"/>
        <end position="63"/>
    </location>
</feature>
<feature type="transmembrane region" description="Helical" evidence="5">
    <location>
        <begin position="271"/>
        <end position="289"/>
    </location>
</feature>
<dbReference type="InterPro" id="IPR011701">
    <property type="entry name" value="MFS"/>
</dbReference>
<evidence type="ECO:0000256" key="3">
    <source>
        <dbReference type="ARBA" id="ARBA00022989"/>
    </source>
</evidence>
<dbReference type="InterPro" id="IPR036259">
    <property type="entry name" value="MFS_trans_sf"/>
</dbReference>
<dbReference type="CDD" id="cd17393">
    <property type="entry name" value="MFS_MosC_like"/>
    <property type="match status" value="1"/>
</dbReference>
<dbReference type="GO" id="GO:0016020">
    <property type="term" value="C:membrane"/>
    <property type="evidence" value="ECO:0007669"/>
    <property type="project" value="UniProtKB-SubCell"/>
</dbReference>
<evidence type="ECO:0000256" key="4">
    <source>
        <dbReference type="ARBA" id="ARBA00023136"/>
    </source>
</evidence>
<evidence type="ECO:0000256" key="2">
    <source>
        <dbReference type="ARBA" id="ARBA00022692"/>
    </source>
</evidence>
<feature type="transmembrane region" description="Helical" evidence="5">
    <location>
        <begin position="295"/>
        <end position="314"/>
    </location>
</feature>
<feature type="transmembrane region" description="Helical" evidence="5">
    <location>
        <begin position="326"/>
        <end position="350"/>
    </location>
</feature>
<dbReference type="PANTHER" id="PTHR23514:SF13">
    <property type="entry name" value="INNER MEMBRANE PROTEIN YBJJ"/>
    <property type="match status" value="1"/>
</dbReference>
<feature type="transmembrane region" description="Helical" evidence="5">
    <location>
        <begin position="356"/>
        <end position="377"/>
    </location>
</feature>
<proteinExistence type="predicted"/>
<dbReference type="InterPro" id="IPR020846">
    <property type="entry name" value="MFS_dom"/>
</dbReference>
<comment type="subcellular location">
    <subcellularLocation>
        <location evidence="1">Membrane</location>
        <topology evidence="1">Multi-pass membrane protein</topology>
    </subcellularLocation>
</comment>
<keyword evidence="8" id="KW-1185">Reference proteome</keyword>
<feature type="transmembrane region" description="Helical" evidence="5">
    <location>
        <begin position="98"/>
        <end position="116"/>
    </location>
</feature>
<dbReference type="EMBL" id="SNWP01000011">
    <property type="protein sequence ID" value="TDO27223.1"/>
    <property type="molecule type" value="Genomic_DNA"/>
</dbReference>
<protein>
    <submittedName>
        <fullName evidence="7">Fucose permease</fullName>
    </submittedName>
</protein>
<dbReference type="Proteomes" id="UP000295741">
    <property type="component" value="Unassembled WGS sequence"/>
</dbReference>
<dbReference type="Pfam" id="PF07690">
    <property type="entry name" value="MFS_1"/>
    <property type="match status" value="1"/>
</dbReference>
<feature type="transmembrane region" description="Helical" evidence="5">
    <location>
        <begin position="75"/>
        <end position="92"/>
    </location>
</feature>
<evidence type="ECO:0000313" key="7">
    <source>
        <dbReference type="EMBL" id="TDO27223.1"/>
    </source>
</evidence>
<dbReference type="OrthoDB" id="9809599at2"/>
<dbReference type="PROSITE" id="PS50850">
    <property type="entry name" value="MFS"/>
    <property type="match status" value="1"/>
</dbReference>
<evidence type="ECO:0000313" key="8">
    <source>
        <dbReference type="Proteomes" id="UP000295741"/>
    </source>
</evidence>
<feature type="transmembrane region" description="Helical" evidence="5">
    <location>
        <begin position="204"/>
        <end position="223"/>
    </location>
</feature>
<dbReference type="Gene3D" id="1.20.1250.20">
    <property type="entry name" value="MFS general substrate transporter like domains"/>
    <property type="match status" value="2"/>
</dbReference>
<sequence>MQATKSPKAHRLAVAVFFFMAGLCFASWASRIPDIKLKLGLSDAGLGAVLFALPIGLMLSLPLSGWAVTRFSSKTMVTIAAVGYPLMLVLIGTVSATWQLAAVLFCFGVFGNLYNISANTQAVGVESLYQRSVMATFHGIWSLAGFSGAAIGTFLIAQGIEPLHHFLLICIVSLVVVLLAQGYILPNDKQPEQKQPLFAKPDAAILKLGLIAFGCLVCEGTMFDWSGVYFQKVVGAPKEMVTLGYTVFMATMATGRFLGDRLVTRFGIQRMLQISGIIISSGLAVAVLFPTIELATAGFFLVGLGVSSVVPLVYSAAGKSKTMSPGVALAAVSTIGFLGFLIGPPLIGFIAELSGLRWSFTIIAIIGFSTTIMATLMKWER</sequence>
<organism evidence="7 8">
    <name type="scientific">Sediminibacterium goheungense</name>
    <dbReference type="NCBI Taxonomy" id="1086393"/>
    <lineage>
        <taxon>Bacteria</taxon>
        <taxon>Pseudomonadati</taxon>
        <taxon>Bacteroidota</taxon>
        <taxon>Chitinophagia</taxon>
        <taxon>Chitinophagales</taxon>
        <taxon>Chitinophagaceae</taxon>
        <taxon>Sediminibacterium</taxon>
    </lineage>
</organism>
<reference evidence="7 8" key="1">
    <citation type="submission" date="2019-03" db="EMBL/GenBank/DDBJ databases">
        <title>Genomic Encyclopedia of Archaeal and Bacterial Type Strains, Phase II (KMG-II): from individual species to whole genera.</title>
        <authorList>
            <person name="Goeker M."/>
        </authorList>
    </citation>
    <scope>NUCLEOTIDE SEQUENCE [LARGE SCALE GENOMIC DNA]</scope>
    <source>
        <strain evidence="7 8">DSM 28323</strain>
    </source>
</reference>
<keyword evidence="2 5" id="KW-0812">Transmembrane</keyword>
<dbReference type="PANTHER" id="PTHR23514">
    <property type="entry name" value="BYPASS OF STOP CODON PROTEIN 6"/>
    <property type="match status" value="1"/>
</dbReference>
<feature type="transmembrane region" description="Helical" evidence="5">
    <location>
        <begin position="163"/>
        <end position="184"/>
    </location>
</feature>
<gene>
    <name evidence="7" type="ORF">BC659_2544</name>
</gene>
<feature type="transmembrane region" description="Helical" evidence="5">
    <location>
        <begin position="243"/>
        <end position="259"/>
    </location>
</feature>
<keyword evidence="3 5" id="KW-1133">Transmembrane helix</keyword>
<name>A0A4R6IWX2_9BACT</name>
<dbReference type="RefSeq" id="WP_133475083.1">
    <property type="nucleotide sequence ID" value="NZ_SNWP01000011.1"/>
</dbReference>
<accession>A0A4R6IWX2</accession>
<dbReference type="GO" id="GO:0022857">
    <property type="term" value="F:transmembrane transporter activity"/>
    <property type="evidence" value="ECO:0007669"/>
    <property type="project" value="InterPro"/>
</dbReference>
<feature type="domain" description="Major facilitator superfamily (MFS) profile" evidence="6">
    <location>
        <begin position="204"/>
        <end position="381"/>
    </location>
</feature>
<keyword evidence="4 5" id="KW-0472">Membrane</keyword>
<dbReference type="AlphaFoldDB" id="A0A4R6IWX2"/>
<feature type="transmembrane region" description="Helical" evidence="5">
    <location>
        <begin position="137"/>
        <end position="157"/>
    </location>
</feature>
<feature type="transmembrane region" description="Helical" evidence="5">
    <location>
        <begin position="12"/>
        <end position="32"/>
    </location>
</feature>
<evidence type="ECO:0000256" key="5">
    <source>
        <dbReference type="SAM" id="Phobius"/>
    </source>
</evidence>
<evidence type="ECO:0000259" key="6">
    <source>
        <dbReference type="PROSITE" id="PS50850"/>
    </source>
</evidence>
<evidence type="ECO:0000256" key="1">
    <source>
        <dbReference type="ARBA" id="ARBA00004141"/>
    </source>
</evidence>
<dbReference type="SUPFAM" id="SSF103473">
    <property type="entry name" value="MFS general substrate transporter"/>
    <property type="match status" value="1"/>
</dbReference>
<comment type="caution">
    <text evidence="7">The sequence shown here is derived from an EMBL/GenBank/DDBJ whole genome shotgun (WGS) entry which is preliminary data.</text>
</comment>
<dbReference type="InterPro" id="IPR051788">
    <property type="entry name" value="MFS_Transporter"/>
</dbReference>